<feature type="region of interest" description="Disordered" evidence="1">
    <location>
        <begin position="255"/>
        <end position="349"/>
    </location>
</feature>
<keyword evidence="2" id="KW-0472">Membrane</keyword>
<feature type="signal peptide" evidence="3">
    <location>
        <begin position="1"/>
        <end position="18"/>
    </location>
</feature>
<reference evidence="4 5" key="1">
    <citation type="journal article" date="2013" name="Curr. Biol.">
        <title>Shared signatures of parasitism and phylogenomics unite Cryptomycota and microsporidia.</title>
        <authorList>
            <person name="James T.Y."/>
            <person name="Pelin A."/>
            <person name="Bonen L."/>
            <person name="Ahrendt S."/>
            <person name="Sain D."/>
            <person name="Corradi N."/>
            <person name="Stajich J.E."/>
        </authorList>
    </citation>
    <scope>NUCLEOTIDE SEQUENCE [LARGE SCALE GENOMIC DNA]</scope>
    <source>
        <strain evidence="4 5">CSF55</strain>
    </source>
</reference>
<gene>
    <name evidence="4" type="ORF">O9G_001420</name>
</gene>
<keyword evidence="2" id="KW-0812">Transmembrane</keyword>
<feature type="compositionally biased region" description="Basic and acidic residues" evidence="1">
    <location>
        <begin position="262"/>
        <end position="332"/>
    </location>
</feature>
<protein>
    <recommendedName>
        <fullName evidence="6">Mid2 domain-containing protein</fullName>
    </recommendedName>
</protein>
<accession>A0A075B342</accession>
<feature type="region of interest" description="Disordered" evidence="1">
    <location>
        <begin position="388"/>
        <end position="419"/>
    </location>
</feature>
<feature type="region of interest" description="Disordered" evidence="1">
    <location>
        <begin position="38"/>
        <end position="57"/>
    </location>
</feature>
<keyword evidence="3" id="KW-0732">Signal</keyword>
<evidence type="ECO:0000313" key="4">
    <source>
        <dbReference type="EMBL" id="EPZ36975.1"/>
    </source>
</evidence>
<name>A0A075B342_ROZAC</name>
<dbReference type="Proteomes" id="UP000030755">
    <property type="component" value="Unassembled WGS sequence"/>
</dbReference>
<dbReference type="EMBL" id="KE560384">
    <property type="protein sequence ID" value="EPZ36975.1"/>
    <property type="molecule type" value="Genomic_DNA"/>
</dbReference>
<feature type="compositionally biased region" description="Acidic residues" evidence="1">
    <location>
        <begin position="218"/>
        <end position="230"/>
    </location>
</feature>
<evidence type="ECO:0000313" key="5">
    <source>
        <dbReference type="Proteomes" id="UP000030755"/>
    </source>
</evidence>
<keyword evidence="2" id="KW-1133">Transmembrane helix</keyword>
<dbReference type="HOGENOM" id="CLU_596042_0_0_1"/>
<feature type="chain" id="PRO_5001705017" description="Mid2 domain-containing protein" evidence="3">
    <location>
        <begin position="19"/>
        <end position="459"/>
    </location>
</feature>
<proteinExistence type="predicted"/>
<evidence type="ECO:0000256" key="3">
    <source>
        <dbReference type="SAM" id="SignalP"/>
    </source>
</evidence>
<feature type="compositionally biased region" description="Polar residues" evidence="1">
    <location>
        <begin position="38"/>
        <end position="52"/>
    </location>
</feature>
<dbReference type="AlphaFoldDB" id="A0A075B342"/>
<sequence>MKFSLFLFLVVALYFTAALPFKRRNEFKIPKHINISSKSQPSLRTNKTNINTKKAGDKAPLKNEDFGVFETPRRNTAPIKKSDKIEKKENTMKSESNEVRLNDEYLNSKKESFLQGFWGSVKNVILGGSNDAVDDNEDEEENQSTEIITKSSKKNSIMQSTKELILGGPSDDEDTVKNIEDDLNGAHDKEPTLKNLDKNDGYFRRFLRSLKNVILGGPDDDSSDVDENVETENPVSQKPINKGILKRFVEFILGGPNDDDSNEHSNLNDDEETVKADDNDDTVKPNDDEVTVKPNDDEVTVKPKDDEVTVKPKDDEATVKPNDDEVTFKPVDEENILPPKGHKDIEEPESTGIDLPVSMDCNQNENPTNNDNDEVRLRGTDEYFNRIFRSSSNGDSQNHRHINPNFEQDSEEKSSKRTQKTRTIVIFASAGGLLLLGIIAIGYSKRRKSKSHIPMYRQI</sequence>
<feature type="transmembrane region" description="Helical" evidence="2">
    <location>
        <begin position="424"/>
        <end position="443"/>
    </location>
</feature>
<evidence type="ECO:0008006" key="6">
    <source>
        <dbReference type="Google" id="ProtNLM"/>
    </source>
</evidence>
<feature type="region of interest" description="Disordered" evidence="1">
    <location>
        <begin position="215"/>
        <end position="235"/>
    </location>
</feature>
<organism evidence="4 5">
    <name type="scientific">Rozella allomycis (strain CSF55)</name>
    <dbReference type="NCBI Taxonomy" id="988480"/>
    <lineage>
        <taxon>Eukaryota</taxon>
        <taxon>Fungi</taxon>
        <taxon>Fungi incertae sedis</taxon>
        <taxon>Cryptomycota</taxon>
        <taxon>Cryptomycota incertae sedis</taxon>
        <taxon>Rozella</taxon>
    </lineage>
</organism>
<dbReference type="STRING" id="988480.A0A075B342"/>
<evidence type="ECO:0000256" key="1">
    <source>
        <dbReference type="SAM" id="MobiDB-lite"/>
    </source>
</evidence>
<keyword evidence="5" id="KW-1185">Reference proteome</keyword>
<evidence type="ECO:0000256" key="2">
    <source>
        <dbReference type="SAM" id="Phobius"/>
    </source>
</evidence>